<comment type="caution">
    <text evidence="2">The sequence shown here is derived from an EMBL/GenBank/DDBJ whole genome shotgun (WGS) entry which is preliminary data.</text>
</comment>
<name>A0ABD1ZZF6_VESSQ</name>
<dbReference type="EMBL" id="JAUDFV010000157">
    <property type="protein sequence ID" value="KAL2713723.1"/>
    <property type="molecule type" value="Genomic_DNA"/>
</dbReference>
<keyword evidence="3" id="KW-1185">Reference proteome</keyword>
<keyword evidence="1" id="KW-0812">Transmembrane</keyword>
<sequence>MLLSKILYVFVGFYIVVLSMVDSMPQQDGPLFEIPVQLIGFPIIIAAVRVSNFIKKLAYSLNPETYASRTKRMTRLIHDEEILNVGQIEKKLVEKLGNNVCVYERICAKYATKTLQRRSRERVLDWDVIFREYKSSPNPMKENYLLSVFLGDVIGSPRLCHQLAKRGRACDDDTTSD</sequence>
<keyword evidence="1" id="KW-0472">Membrane</keyword>
<protein>
    <submittedName>
        <fullName evidence="2">Uncharacterized protein</fullName>
    </submittedName>
</protein>
<reference evidence="2 3" key="1">
    <citation type="journal article" date="2024" name="Ann. Entomol. Soc. Am.">
        <title>Genomic analyses of the southern and eastern yellowjacket wasps (Hymenoptera: Vespidae) reveal evolutionary signatures of social life.</title>
        <authorList>
            <person name="Catto M.A."/>
            <person name="Caine P.B."/>
            <person name="Orr S.E."/>
            <person name="Hunt B.G."/>
            <person name="Goodisman M.A.D."/>
        </authorList>
    </citation>
    <scope>NUCLEOTIDE SEQUENCE [LARGE SCALE GENOMIC DNA]</scope>
    <source>
        <strain evidence="2">233</strain>
        <tissue evidence="2">Head and thorax</tissue>
    </source>
</reference>
<feature type="transmembrane region" description="Helical" evidence="1">
    <location>
        <begin position="7"/>
        <end position="25"/>
    </location>
</feature>
<proteinExistence type="predicted"/>
<feature type="transmembrane region" description="Helical" evidence="1">
    <location>
        <begin position="31"/>
        <end position="50"/>
    </location>
</feature>
<evidence type="ECO:0000256" key="1">
    <source>
        <dbReference type="SAM" id="Phobius"/>
    </source>
</evidence>
<evidence type="ECO:0000313" key="3">
    <source>
        <dbReference type="Proteomes" id="UP001607302"/>
    </source>
</evidence>
<keyword evidence="1" id="KW-1133">Transmembrane helix</keyword>
<dbReference type="AlphaFoldDB" id="A0ABD1ZZF6"/>
<dbReference type="Proteomes" id="UP001607302">
    <property type="component" value="Unassembled WGS sequence"/>
</dbReference>
<evidence type="ECO:0000313" key="2">
    <source>
        <dbReference type="EMBL" id="KAL2713723.1"/>
    </source>
</evidence>
<gene>
    <name evidence="2" type="ORF">V1478_016280</name>
</gene>
<organism evidence="2 3">
    <name type="scientific">Vespula squamosa</name>
    <name type="common">Southern yellow jacket</name>
    <name type="synonym">Wasp</name>
    <dbReference type="NCBI Taxonomy" id="30214"/>
    <lineage>
        <taxon>Eukaryota</taxon>
        <taxon>Metazoa</taxon>
        <taxon>Ecdysozoa</taxon>
        <taxon>Arthropoda</taxon>
        <taxon>Hexapoda</taxon>
        <taxon>Insecta</taxon>
        <taxon>Pterygota</taxon>
        <taxon>Neoptera</taxon>
        <taxon>Endopterygota</taxon>
        <taxon>Hymenoptera</taxon>
        <taxon>Apocrita</taxon>
        <taxon>Aculeata</taxon>
        <taxon>Vespoidea</taxon>
        <taxon>Vespidae</taxon>
        <taxon>Vespinae</taxon>
        <taxon>Vespula</taxon>
    </lineage>
</organism>
<accession>A0ABD1ZZF6</accession>